<keyword evidence="2" id="KW-0560">Oxidoreductase</keyword>
<keyword evidence="8" id="KW-1185">Reference proteome</keyword>
<proteinExistence type="predicted"/>
<evidence type="ECO:0000256" key="2">
    <source>
        <dbReference type="ARBA" id="ARBA00023002"/>
    </source>
</evidence>
<accession>A0A0G2H1I9</accession>
<evidence type="ECO:0000256" key="5">
    <source>
        <dbReference type="ARBA" id="ARBA00049485"/>
    </source>
</evidence>
<dbReference type="CDD" id="cd19071">
    <property type="entry name" value="AKR_AKR1-5-like"/>
    <property type="match status" value="1"/>
</dbReference>
<dbReference type="FunFam" id="3.20.20.100:FF:000002">
    <property type="entry name" value="2,5-diketo-D-gluconic acid reductase A"/>
    <property type="match status" value="1"/>
</dbReference>
<sequence length="345" mass="39127">MQPSTINRLFVFLLVSGIAVITFLSLSSEFRETTFESFPLHVTTTASKWPLTFIPAIGLGTWLSKPGEVTDAVGAAIDAGYRHIDTAMIYRNEKEVGKGLEQSGVPRNEIWVTSKLFNNDHHPEDVEPAIRKSLSDLGIEYLDLYLMHWPVALKDGKLDDTVSYVDTWKAMEQLVYKGLTKNIGISNFAQHEVEDILSHATIWPAAHEFETHPYLQQQDFVDWNIRQGIQVIAYSPFGNLNPIYDSGIPSILEDEFWIDLADEKNATVPQTILAWGMQRGTVVIPKSVHAKRIEDNFKSKEIRFTDDDLKKVKGNNKELRLNNPSKNWGYDLFSDLEGKEIKGDM</sequence>
<dbReference type="InterPro" id="IPR036812">
    <property type="entry name" value="NAD(P)_OxRdtase_dom_sf"/>
</dbReference>
<dbReference type="InterPro" id="IPR018170">
    <property type="entry name" value="Aldo/ket_reductase_CS"/>
</dbReference>
<dbReference type="EMBL" id="LCWF01000074">
    <property type="protein sequence ID" value="KKY22670.1"/>
    <property type="molecule type" value="Genomic_DNA"/>
</dbReference>
<comment type="catalytic activity">
    <reaction evidence="5">
        <text>xylitol + NAD(+) = D-xylose + NADH + H(+)</text>
        <dbReference type="Rhea" id="RHEA:27441"/>
        <dbReference type="ChEBI" id="CHEBI:15378"/>
        <dbReference type="ChEBI" id="CHEBI:17151"/>
        <dbReference type="ChEBI" id="CHEBI:53455"/>
        <dbReference type="ChEBI" id="CHEBI:57540"/>
        <dbReference type="ChEBI" id="CHEBI:57945"/>
        <dbReference type="EC" id="1.1.1.307"/>
    </reaction>
</comment>
<dbReference type="PROSITE" id="PS00798">
    <property type="entry name" value="ALDOKETO_REDUCTASE_1"/>
    <property type="match status" value="1"/>
</dbReference>
<dbReference type="InterPro" id="IPR023210">
    <property type="entry name" value="NADP_OxRdtase_dom"/>
</dbReference>
<dbReference type="PROSITE" id="PS00062">
    <property type="entry name" value="ALDOKETO_REDUCTASE_2"/>
    <property type="match status" value="1"/>
</dbReference>
<organism evidence="7 8">
    <name type="scientific">Phaeomoniella chlamydospora</name>
    <name type="common">Phaeoacremonium chlamydosporum</name>
    <dbReference type="NCBI Taxonomy" id="158046"/>
    <lineage>
        <taxon>Eukaryota</taxon>
        <taxon>Fungi</taxon>
        <taxon>Dikarya</taxon>
        <taxon>Ascomycota</taxon>
        <taxon>Pezizomycotina</taxon>
        <taxon>Eurotiomycetes</taxon>
        <taxon>Chaetothyriomycetidae</taxon>
        <taxon>Phaeomoniellales</taxon>
        <taxon>Phaeomoniellaceae</taxon>
        <taxon>Phaeomoniella</taxon>
    </lineage>
</organism>
<dbReference type="AlphaFoldDB" id="A0A0G2H1I9"/>
<gene>
    <name evidence="7" type="ORF">UCRPC4_g03172</name>
</gene>
<dbReference type="Pfam" id="PF00248">
    <property type="entry name" value="Aldo_ket_red"/>
    <property type="match status" value="1"/>
</dbReference>
<feature type="domain" description="NADP-dependent oxidoreductase" evidence="6">
    <location>
        <begin position="57"/>
        <end position="313"/>
    </location>
</feature>
<dbReference type="InterPro" id="IPR020471">
    <property type="entry name" value="AKR"/>
</dbReference>
<dbReference type="PANTHER" id="PTHR11732">
    <property type="entry name" value="ALDO/KETO REDUCTASE"/>
    <property type="match status" value="1"/>
</dbReference>
<evidence type="ECO:0000313" key="7">
    <source>
        <dbReference type="EMBL" id="KKY22670.1"/>
    </source>
</evidence>
<reference evidence="7 8" key="2">
    <citation type="submission" date="2015-05" db="EMBL/GenBank/DDBJ databases">
        <authorList>
            <person name="Morales-Cruz A."/>
            <person name="Amrine K.C."/>
            <person name="Cantu D."/>
        </authorList>
    </citation>
    <scope>NUCLEOTIDE SEQUENCE [LARGE SCALE GENOMIC DNA]</scope>
    <source>
        <strain evidence="7">UCRPC4</strain>
    </source>
</reference>
<evidence type="ECO:0000313" key="8">
    <source>
        <dbReference type="Proteomes" id="UP000053317"/>
    </source>
</evidence>
<evidence type="ECO:0000259" key="6">
    <source>
        <dbReference type="Pfam" id="PF00248"/>
    </source>
</evidence>
<comment type="catalytic activity">
    <reaction evidence="4">
        <text>xylitol + NADP(+) = D-xylose + NADPH + H(+)</text>
        <dbReference type="Rhea" id="RHEA:27445"/>
        <dbReference type="ChEBI" id="CHEBI:15378"/>
        <dbReference type="ChEBI" id="CHEBI:17151"/>
        <dbReference type="ChEBI" id="CHEBI:53455"/>
        <dbReference type="ChEBI" id="CHEBI:57783"/>
        <dbReference type="ChEBI" id="CHEBI:58349"/>
        <dbReference type="EC" id="1.1.1.307"/>
    </reaction>
</comment>
<reference evidence="7 8" key="1">
    <citation type="submission" date="2015-05" db="EMBL/GenBank/DDBJ databases">
        <title>Distinctive expansion of gene families associated with plant cell wall degradation and secondary metabolism in the genomes of grapevine trunk pathogens.</title>
        <authorList>
            <person name="Lawrence D.P."/>
            <person name="Travadon R."/>
            <person name="Rolshausen P.E."/>
            <person name="Baumgartner K."/>
        </authorList>
    </citation>
    <scope>NUCLEOTIDE SEQUENCE [LARGE SCALE GENOMIC DNA]</scope>
    <source>
        <strain evidence="7">UCRPC4</strain>
    </source>
</reference>
<dbReference type="GO" id="GO:0016616">
    <property type="term" value="F:oxidoreductase activity, acting on the CH-OH group of donors, NAD or NADP as acceptor"/>
    <property type="evidence" value="ECO:0007669"/>
    <property type="project" value="UniProtKB-ARBA"/>
</dbReference>
<name>A0A0G2H1I9_PHACM</name>
<evidence type="ECO:0000256" key="4">
    <source>
        <dbReference type="ARBA" id="ARBA00047534"/>
    </source>
</evidence>
<dbReference type="OrthoDB" id="416253at2759"/>
<comment type="function">
    <text evidence="3">Catalyzes the initial reaction in the xylose utilization pathway by reducing D-xylose into xylitol. Xylose is a major component of hemicelluloses such as xylan. Most fungi utilize D-xylose via three enzymatic reactions, xylose reductase (XR), xylitol dehydrogenase (XDH), and xylulokinase, to form xylulose 5-phosphate, which enters pentose phosphate pathway.</text>
</comment>
<dbReference type="Gene3D" id="3.20.20.100">
    <property type="entry name" value="NADP-dependent oxidoreductase domain"/>
    <property type="match status" value="1"/>
</dbReference>
<evidence type="ECO:0000256" key="3">
    <source>
        <dbReference type="ARBA" id="ARBA00025065"/>
    </source>
</evidence>
<dbReference type="Proteomes" id="UP000053317">
    <property type="component" value="Unassembled WGS sequence"/>
</dbReference>
<dbReference type="EC" id="1.1.1.307" evidence="1"/>
<evidence type="ECO:0000256" key="1">
    <source>
        <dbReference type="ARBA" id="ARBA00012845"/>
    </source>
</evidence>
<comment type="caution">
    <text evidence="7">The sequence shown here is derived from an EMBL/GenBank/DDBJ whole genome shotgun (WGS) entry which is preliminary data.</text>
</comment>
<protein>
    <recommendedName>
        <fullName evidence="1">D-xylose reductase [NAD(P)H]</fullName>
        <ecNumber evidence="1">1.1.1.307</ecNumber>
    </recommendedName>
</protein>
<dbReference type="PRINTS" id="PR00069">
    <property type="entry name" value="ALDKETRDTASE"/>
</dbReference>
<dbReference type="SUPFAM" id="SSF51430">
    <property type="entry name" value="NAD(P)-linked oxidoreductase"/>
    <property type="match status" value="1"/>
</dbReference>